<name>A0ABN3TNH2_9ACTN</name>
<organism evidence="1 2">
    <name type="scientific">Streptomyces luteosporeus</name>
    <dbReference type="NCBI Taxonomy" id="173856"/>
    <lineage>
        <taxon>Bacteria</taxon>
        <taxon>Bacillati</taxon>
        <taxon>Actinomycetota</taxon>
        <taxon>Actinomycetes</taxon>
        <taxon>Kitasatosporales</taxon>
        <taxon>Streptomycetaceae</taxon>
        <taxon>Streptomyces</taxon>
    </lineage>
</organism>
<gene>
    <name evidence="1" type="ORF">GCM10010315_16230</name>
</gene>
<sequence length="56" mass="6002">MTTRATAIQINVLTAGHVTLRARCSTPGRRRVEKDGAAVSTLHSTRAPIRLHPPGT</sequence>
<reference evidence="1 2" key="1">
    <citation type="journal article" date="2019" name="Int. J. Syst. Evol. Microbiol.">
        <title>The Global Catalogue of Microorganisms (GCM) 10K type strain sequencing project: providing services to taxonomists for standard genome sequencing and annotation.</title>
        <authorList>
            <consortium name="The Broad Institute Genomics Platform"/>
            <consortium name="The Broad Institute Genome Sequencing Center for Infectious Disease"/>
            <person name="Wu L."/>
            <person name="Ma J."/>
        </authorList>
    </citation>
    <scope>NUCLEOTIDE SEQUENCE [LARGE SCALE GENOMIC DNA]</scope>
    <source>
        <strain evidence="1 2">JCM 4542</strain>
    </source>
</reference>
<proteinExistence type="predicted"/>
<evidence type="ECO:0000313" key="2">
    <source>
        <dbReference type="Proteomes" id="UP001500886"/>
    </source>
</evidence>
<comment type="caution">
    <text evidence="1">The sequence shown here is derived from an EMBL/GenBank/DDBJ whole genome shotgun (WGS) entry which is preliminary data.</text>
</comment>
<dbReference type="EMBL" id="BAAASL010000005">
    <property type="protein sequence ID" value="GAA2712463.1"/>
    <property type="molecule type" value="Genomic_DNA"/>
</dbReference>
<accession>A0ABN3TNH2</accession>
<protein>
    <submittedName>
        <fullName evidence="1">Uncharacterized protein</fullName>
    </submittedName>
</protein>
<dbReference type="Proteomes" id="UP001500886">
    <property type="component" value="Unassembled WGS sequence"/>
</dbReference>
<keyword evidence="2" id="KW-1185">Reference proteome</keyword>
<evidence type="ECO:0000313" key="1">
    <source>
        <dbReference type="EMBL" id="GAA2712463.1"/>
    </source>
</evidence>